<feature type="signal peptide" evidence="8">
    <location>
        <begin position="1"/>
        <end position="24"/>
    </location>
</feature>
<keyword evidence="11" id="KW-1185">Reference proteome</keyword>
<comment type="subcellular location">
    <subcellularLocation>
        <location evidence="1">Membrane</location>
        <topology evidence="1">Multi-pass membrane protein</topology>
    </subcellularLocation>
</comment>
<dbReference type="InterPro" id="IPR009637">
    <property type="entry name" value="GPR107/GPR108-like"/>
</dbReference>
<proteinExistence type="predicted"/>
<dbReference type="GO" id="GO:0016020">
    <property type="term" value="C:membrane"/>
    <property type="evidence" value="ECO:0007669"/>
    <property type="project" value="UniProtKB-SubCell"/>
</dbReference>
<dbReference type="Proteomes" id="UP001558713">
    <property type="component" value="Unassembled WGS sequence"/>
</dbReference>
<evidence type="ECO:0000256" key="1">
    <source>
        <dbReference type="ARBA" id="ARBA00004141"/>
    </source>
</evidence>
<evidence type="ECO:0000259" key="9">
    <source>
        <dbReference type="Pfam" id="PF06814"/>
    </source>
</evidence>
<evidence type="ECO:0000256" key="4">
    <source>
        <dbReference type="ARBA" id="ARBA00022989"/>
    </source>
</evidence>
<feature type="transmembrane region" description="Helical" evidence="7">
    <location>
        <begin position="405"/>
        <end position="426"/>
    </location>
</feature>
<keyword evidence="5 7" id="KW-0472">Membrane</keyword>
<evidence type="ECO:0000313" key="10">
    <source>
        <dbReference type="EMBL" id="KAL1188318.1"/>
    </source>
</evidence>
<dbReference type="SUPFAM" id="SSF54826">
    <property type="entry name" value="Enolase N-terminal domain-like"/>
    <property type="match status" value="1"/>
</dbReference>
<accession>A0ABD0Z1D3</accession>
<name>A0ABD0Z1D3_CARAN</name>
<dbReference type="PANTHER" id="PTHR21229:SF55">
    <property type="entry name" value="EXPRESSED PROTEIN-RELATED"/>
    <property type="match status" value="1"/>
</dbReference>
<dbReference type="Pfam" id="PF06814">
    <property type="entry name" value="GOST_TM"/>
    <property type="match status" value="1"/>
</dbReference>
<feature type="transmembrane region" description="Helical" evidence="7">
    <location>
        <begin position="361"/>
        <end position="384"/>
    </location>
</feature>
<feature type="transmembrane region" description="Helical" evidence="7">
    <location>
        <begin position="227"/>
        <end position="244"/>
    </location>
</feature>
<dbReference type="InterPro" id="IPR029017">
    <property type="entry name" value="Enolase-like_N"/>
</dbReference>
<dbReference type="PANTHER" id="PTHR21229">
    <property type="entry name" value="LUNG SEVEN TRANSMEMBRANE RECEPTOR"/>
    <property type="match status" value="1"/>
</dbReference>
<evidence type="ECO:0000313" key="11">
    <source>
        <dbReference type="Proteomes" id="UP001558713"/>
    </source>
</evidence>
<feature type="transmembrane region" description="Helical" evidence="7">
    <location>
        <begin position="256"/>
        <end position="276"/>
    </location>
</feature>
<evidence type="ECO:0000256" key="5">
    <source>
        <dbReference type="ARBA" id="ARBA00023136"/>
    </source>
</evidence>
<dbReference type="AlphaFoldDB" id="A0ABD0Z1D3"/>
<evidence type="ECO:0000256" key="7">
    <source>
        <dbReference type="SAM" id="Phobius"/>
    </source>
</evidence>
<keyword evidence="2 7" id="KW-0812">Transmembrane</keyword>
<organism evidence="10 11">
    <name type="scientific">Cardamine amara subsp. amara</name>
    <dbReference type="NCBI Taxonomy" id="228776"/>
    <lineage>
        <taxon>Eukaryota</taxon>
        <taxon>Viridiplantae</taxon>
        <taxon>Streptophyta</taxon>
        <taxon>Embryophyta</taxon>
        <taxon>Tracheophyta</taxon>
        <taxon>Spermatophyta</taxon>
        <taxon>Magnoliopsida</taxon>
        <taxon>eudicotyledons</taxon>
        <taxon>Gunneridae</taxon>
        <taxon>Pentapetalae</taxon>
        <taxon>rosids</taxon>
        <taxon>malvids</taxon>
        <taxon>Brassicales</taxon>
        <taxon>Brassicaceae</taxon>
        <taxon>Cardamineae</taxon>
        <taxon>Cardamine</taxon>
    </lineage>
</organism>
<feature type="region of interest" description="Disordered" evidence="6">
    <location>
        <begin position="54"/>
        <end position="75"/>
    </location>
</feature>
<keyword evidence="3 8" id="KW-0732">Signal</keyword>
<evidence type="ECO:0000256" key="3">
    <source>
        <dbReference type="ARBA" id="ARBA00022729"/>
    </source>
</evidence>
<evidence type="ECO:0000256" key="2">
    <source>
        <dbReference type="ARBA" id="ARBA00022692"/>
    </source>
</evidence>
<comment type="caution">
    <text evidence="10">The sequence shown here is derived from an EMBL/GenBank/DDBJ whole genome shotgun (WGS) entry which is preliminary data.</text>
</comment>
<dbReference type="InterPro" id="IPR053937">
    <property type="entry name" value="GOST_TM"/>
</dbReference>
<keyword evidence="4 7" id="KW-1133">Transmembrane helix</keyword>
<feature type="chain" id="PRO_5044871227" description="GOST seven transmembrane domain-containing protein" evidence="8">
    <location>
        <begin position="25"/>
        <end position="535"/>
    </location>
</feature>
<reference evidence="10 11" key="1">
    <citation type="submission" date="2024-04" db="EMBL/GenBank/DDBJ databases">
        <title>Genome assembly C_amara_ONT_v2.</title>
        <authorList>
            <person name="Yant L."/>
            <person name="Moore C."/>
            <person name="Slenker M."/>
        </authorList>
    </citation>
    <scope>NUCLEOTIDE SEQUENCE [LARGE SCALE GENOMIC DNA]</scope>
    <source>
        <tissue evidence="10">Leaf</tissue>
    </source>
</reference>
<dbReference type="EMBL" id="JBANAX010000927">
    <property type="protein sequence ID" value="KAL1188318.1"/>
    <property type="molecule type" value="Genomic_DNA"/>
</dbReference>
<protein>
    <recommendedName>
        <fullName evidence="9">GOST seven transmembrane domain-containing protein</fullName>
    </recommendedName>
</protein>
<evidence type="ECO:0000256" key="6">
    <source>
        <dbReference type="SAM" id="MobiDB-lite"/>
    </source>
</evidence>
<gene>
    <name evidence="10" type="ORF">V5N11_001747</name>
</gene>
<feature type="transmembrane region" description="Helical" evidence="7">
    <location>
        <begin position="438"/>
        <end position="462"/>
    </location>
</feature>
<evidence type="ECO:0000256" key="8">
    <source>
        <dbReference type="SAM" id="SignalP"/>
    </source>
</evidence>
<sequence>MGNRFGFWAILIFVAGSLIGATNSAIHEYKNETFTAKLNARFFDGGNEGLYASKPHDLNTSSSSSSDDDHHKPLKGKSFIRFDDVTFVRTIESASKQNPMQSTTGLVEAIIFEVKDRNRIGGHFLKSDVICCTPDLADTGSCSLGEVIINRESKDLDWPRQIKTFFKGNKTRVSMSPETVDITKTGMYYVYFVICDPALDGTRIRGRTVWKNPDGYLPGKVVPLMSFFWYMSLAYLLLGLVWFVRFVKFSKDIIQLHYHITLVIALGMCEMAVRYFEYANFNSTGMRPMDVTLWAVTFSSIKKTVSRLLLLVVSMGYGVVKPTLGGITSRVLLLGVSYFVATEALELVEHLGNVNDFSGNTMILVIPVALLDACFIVWIFSSLARTLENLQNKRNMAKLELYRNFTNALAISVLLSIAWIGLELYFNGTDPLLGFWRMAWIVPAFWNVLSYGLLAVICTLWAPSNLVHNVQLASGDIYIHSRMIDVSNHLGANATLVVSLAVCKAGAVVNGIPLYQVKGSCSHKLAPSRHGGEDC</sequence>
<feature type="domain" description="GOST seven transmembrane" evidence="9">
    <location>
        <begin position="223"/>
        <end position="465"/>
    </location>
</feature>